<evidence type="ECO:0000256" key="1">
    <source>
        <dbReference type="SAM" id="MobiDB-lite"/>
    </source>
</evidence>
<evidence type="ECO:0000313" key="2">
    <source>
        <dbReference type="EMBL" id="MBN8204918.1"/>
    </source>
</evidence>
<accession>A0A939DVR2</accession>
<dbReference type="EMBL" id="JAEMWU010000001">
    <property type="protein sequence ID" value="MBN8204918.1"/>
    <property type="molecule type" value="Genomic_DNA"/>
</dbReference>
<organism evidence="2 3">
    <name type="scientific">Microbacterium esteraromaticum</name>
    <dbReference type="NCBI Taxonomy" id="57043"/>
    <lineage>
        <taxon>Bacteria</taxon>
        <taxon>Bacillati</taxon>
        <taxon>Actinomycetota</taxon>
        <taxon>Actinomycetes</taxon>
        <taxon>Micrococcales</taxon>
        <taxon>Microbacteriaceae</taxon>
        <taxon>Microbacterium</taxon>
    </lineage>
</organism>
<dbReference type="RefSeq" id="WP_206822700.1">
    <property type="nucleotide sequence ID" value="NZ_JAEMWU010000001.1"/>
</dbReference>
<feature type="region of interest" description="Disordered" evidence="1">
    <location>
        <begin position="56"/>
        <end position="77"/>
    </location>
</feature>
<gene>
    <name evidence="2" type="ORF">JF543_02975</name>
</gene>
<evidence type="ECO:0000313" key="3">
    <source>
        <dbReference type="Proteomes" id="UP000664385"/>
    </source>
</evidence>
<reference evidence="2" key="1">
    <citation type="submission" date="2020-12" db="EMBL/GenBank/DDBJ databases">
        <title>PHA producing bacteria isolated from mangrove.</title>
        <authorList>
            <person name="Zheng W."/>
            <person name="Yu S."/>
            <person name="Huang Y."/>
        </authorList>
    </citation>
    <scope>NUCLEOTIDE SEQUENCE</scope>
    <source>
        <strain evidence="2">GN8-5</strain>
    </source>
</reference>
<comment type="caution">
    <text evidence="2">The sequence shown here is derived from an EMBL/GenBank/DDBJ whole genome shotgun (WGS) entry which is preliminary data.</text>
</comment>
<dbReference type="AlphaFoldDB" id="A0A939DVR2"/>
<sequence length="77" mass="7930">MGMFTQKPQEPSAWAALPGEPLEPNDTTERLDEAPPVDLLGIDLGTTHVTVPITVTPTADEADGAASDSAVSGDPTD</sequence>
<name>A0A939DVR2_9MICO</name>
<protein>
    <submittedName>
        <fullName evidence="2">Uncharacterized protein</fullName>
    </submittedName>
</protein>
<proteinExistence type="predicted"/>
<feature type="region of interest" description="Disordered" evidence="1">
    <location>
        <begin position="1"/>
        <end position="32"/>
    </location>
</feature>
<dbReference type="Proteomes" id="UP000664385">
    <property type="component" value="Unassembled WGS sequence"/>
</dbReference>